<dbReference type="AlphaFoldDB" id="A0A975AIE8"/>
<protein>
    <submittedName>
        <fullName evidence="2">LicD family protein</fullName>
    </submittedName>
</protein>
<dbReference type="GO" id="GO:0009100">
    <property type="term" value="P:glycoprotein metabolic process"/>
    <property type="evidence" value="ECO:0007669"/>
    <property type="project" value="UniProtKB-ARBA"/>
</dbReference>
<proteinExistence type="predicted"/>
<evidence type="ECO:0000313" key="3">
    <source>
        <dbReference type="Proteomes" id="UP000663499"/>
    </source>
</evidence>
<dbReference type="EMBL" id="CP071444">
    <property type="protein sequence ID" value="QSX09604.1"/>
    <property type="molecule type" value="Genomic_DNA"/>
</dbReference>
<dbReference type="Proteomes" id="UP000663499">
    <property type="component" value="Chromosome"/>
</dbReference>
<dbReference type="Pfam" id="PF04991">
    <property type="entry name" value="LicD"/>
    <property type="match status" value="1"/>
</dbReference>
<dbReference type="RefSeq" id="WP_207300935.1">
    <property type="nucleotide sequence ID" value="NZ_CP071444.1"/>
</dbReference>
<dbReference type="PANTHER" id="PTHR43404:SF2">
    <property type="entry name" value="LIPOPOLYSACCHARIDE CHOLINEPHOSPHOTRANSFERASE LICD"/>
    <property type="match status" value="1"/>
</dbReference>
<keyword evidence="3" id="KW-1185">Reference proteome</keyword>
<dbReference type="PANTHER" id="PTHR43404">
    <property type="entry name" value="LIPOPOLYSACCHARIDE CHOLINEPHOSPHOTRANSFERASE LICD"/>
    <property type="match status" value="1"/>
</dbReference>
<feature type="domain" description="LicD/FKTN/FKRP nucleotidyltransferase" evidence="1">
    <location>
        <begin position="23"/>
        <end position="241"/>
    </location>
</feature>
<accession>A0A975AIE8</accession>
<evidence type="ECO:0000259" key="1">
    <source>
        <dbReference type="Pfam" id="PF04991"/>
    </source>
</evidence>
<evidence type="ECO:0000313" key="2">
    <source>
        <dbReference type="EMBL" id="QSX09604.1"/>
    </source>
</evidence>
<sequence length="286" mass="33620">MDRDMKEVQDKILEVALYLDAFCREHGVVYFLMGGSALGAMRHKGFIPWDDDFDVFMDRKNYRRFLQVAEKHLDTKRFYLQKENTEEWPLFFTKLRMNNTTFIEEDIRERSMHKGFYVDVMCLNNAARNKVLRFSQYLAARLLVARTLGSKGYRTDRTWKKLALIISAMVVRGPVFQGLMDHVRRYNDKETSLVGHFFGRAKFKNTSFPREYLGRPRLVEFSGHLLPVPEKVEEYLALRYGLGYMEIPDEKTKAAYPVHAVFVDPTTDYSEYETMENGKIRSLIPS</sequence>
<organism evidence="2 3">
    <name type="scientific">Alkalibacter rhizosphaerae</name>
    <dbReference type="NCBI Taxonomy" id="2815577"/>
    <lineage>
        <taxon>Bacteria</taxon>
        <taxon>Bacillati</taxon>
        <taxon>Bacillota</taxon>
        <taxon>Clostridia</taxon>
        <taxon>Eubacteriales</taxon>
        <taxon>Eubacteriaceae</taxon>
        <taxon>Alkalibacter</taxon>
    </lineage>
</organism>
<dbReference type="KEGG" id="alka:J0B03_05975"/>
<name>A0A975AIE8_9FIRM</name>
<reference evidence="2" key="1">
    <citation type="submission" date="2021-03" db="EMBL/GenBank/DDBJ databases">
        <title>Alkalibacter marinus sp. nov., isolated from tidal flat sediment.</title>
        <authorList>
            <person name="Namirimu T."/>
            <person name="Yang J.-A."/>
            <person name="Yang S.-H."/>
            <person name="Kim Y.-J."/>
            <person name="Kwon K.K."/>
        </authorList>
    </citation>
    <scope>NUCLEOTIDE SEQUENCE</scope>
    <source>
        <strain evidence="2">ES005</strain>
    </source>
</reference>
<dbReference type="InterPro" id="IPR007074">
    <property type="entry name" value="LicD/FKTN/FKRP_NTP_transf"/>
</dbReference>
<gene>
    <name evidence="2" type="ORF">J0B03_05975</name>
</gene>
<dbReference type="InterPro" id="IPR052942">
    <property type="entry name" value="LPS_cholinephosphotransferase"/>
</dbReference>